<name>A0A0R2Q775_9ACTN</name>
<dbReference type="AlphaFoldDB" id="A0A0R2Q775"/>
<gene>
    <name evidence="1" type="ORF">ABR61_00240</name>
</gene>
<dbReference type="Proteomes" id="UP000054212">
    <property type="component" value="Unassembled WGS sequence"/>
</dbReference>
<accession>A0A0R2Q775</accession>
<evidence type="ECO:0000313" key="1">
    <source>
        <dbReference type="EMBL" id="KRO44173.1"/>
    </source>
</evidence>
<dbReference type="EMBL" id="LIAT01000207">
    <property type="protein sequence ID" value="KRO44173.1"/>
    <property type="molecule type" value="Genomic_DNA"/>
</dbReference>
<protein>
    <submittedName>
        <fullName evidence="1">Uncharacterized protein</fullName>
    </submittedName>
</protein>
<evidence type="ECO:0000313" key="2">
    <source>
        <dbReference type="Proteomes" id="UP000054212"/>
    </source>
</evidence>
<reference evidence="1 2" key="1">
    <citation type="submission" date="2015-10" db="EMBL/GenBank/DDBJ databases">
        <title>Metagenome-Assembled Genomes uncover a global brackish microbiome.</title>
        <authorList>
            <person name="Hugerth L.W."/>
            <person name="Larsson J."/>
            <person name="Alneberg J."/>
            <person name="Lindh M.V."/>
            <person name="Legrand C."/>
            <person name="Pinhassi J."/>
            <person name="Andersson A.F."/>
        </authorList>
    </citation>
    <scope>NUCLEOTIDE SEQUENCE [LARGE SCALE GENOMIC DNA]</scope>
    <source>
        <strain evidence="1">BACL2 MAG-120813-bin23</strain>
    </source>
</reference>
<comment type="caution">
    <text evidence="1">The sequence shown here is derived from an EMBL/GenBank/DDBJ whole genome shotgun (WGS) entry which is preliminary data.</text>
</comment>
<sequence>MESVSLRALAQSLLQLILLQIAEQNLPGYQEELASEEHLKLERYLIFFQEQGRLAIALQG</sequence>
<organism evidence="1 2">
    <name type="scientific">Actinobacteria bacterium BACL2 MAG-120813-bin23</name>
    <dbReference type="NCBI Taxonomy" id="1655569"/>
    <lineage>
        <taxon>Bacteria</taxon>
        <taxon>Bacillati</taxon>
        <taxon>Actinomycetota</taxon>
        <taxon>Actinomycetes</taxon>
        <taxon>Actinomycetes incertae sedis</taxon>
        <taxon>ac1 cluster</taxon>
    </lineage>
</organism>
<proteinExistence type="predicted"/>